<protein>
    <submittedName>
        <fullName evidence="1">Uncharacterized protein</fullName>
    </submittedName>
</protein>
<organism evidence="1 2">
    <name type="scientific">Exophiala xenobiotica</name>
    <dbReference type="NCBI Taxonomy" id="348802"/>
    <lineage>
        <taxon>Eukaryota</taxon>
        <taxon>Fungi</taxon>
        <taxon>Dikarya</taxon>
        <taxon>Ascomycota</taxon>
        <taxon>Pezizomycotina</taxon>
        <taxon>Eurotiomycetes</taxon>
        <taxon>Chaetothyriomycetidae</taxon>
        <taxon>Chaetothyriales</taxon>
        <taxon>Herpotrichiellaceae</taxon>
        <taxon>Exophiala</taxon>
    </lineage>
</organism>
<evidence type="ECO:0000313" key="1">
    <source>
        <dbReference type="EMBL" id="KIW61239.1"/>
    </source>
</evidence>
<accession>A0A0D2FM69</accession>
<dbReference type="AlphaFoldDB" id="A0A0D2FM69"/>
<keyword evidence="2" id="KW-1185">Reference proteome</keyword>
<dbReference type="HOGENOM" id="CLU_953179_0_0_1"/>
<reference evidence="1 2" key="1">
    <citation type="submission" date="2015-01" db="EMBL/GenBank/DDBJ databases">
        <title>The Genome Sequence of Exophiala xenobiotica CBS118157.</title>
        <authorList>
            <consortium name="The Broad Institute Genomics Platform"/>
            <person name="Cuomo C."/>
            <person name="de Hoog S."/>
            <person name="Gorbushina A."/>
            <person name="Stielow B."/>
            <person name="Teixiera M."/>
            <person name="Abouelleil A."/>
            <person name="Chapman S.B."/>
            <person name="Priest M."/>
            <person name="Young S.K."/>
            <person name="Wortman J."/>
            <person name="Nusbaum C."/>
            <person name="Birren B."/>
        </authorList>
    </citation>
    <scope>NUCLEOTIDE SEQUENCE [LARGE SCALE GENOMIC DNA]</scope>
    <source>
        <strain evidence="1 2">CBS 118157</strain>
    </source>
</reference>
<sequence length="296" mass="33936">MGQNTRSAFLETPFEIRSRIYDLAILPQYLKAQQFVDPDFPPRQGPVPSSRDIPSLFFVSKSIYHEAAAVFYSRATLLISPIRPPEYIWDALSAPRNGYQLNTDLDLHSTFARYPHQHLKRIQTCRIYSGQSDAISAEAYDSLLRWLATFTSVRTVYLSQRLMTRLRHSRSDLVAIHGICACARGLSVFRTMYVYSEFRRTPWERSQISRLRKALRGRQLPDLQAYILDQSSRSDALLDPRWDARGSDDDERLAMLDDVSAWIDSLLASDAAGHARPATQEGHKLYQICFVFDKPA</sequence>
<dbReference type="PANTHER" id="PTHR42085:SF2">
    <property type="entry name" value="F-BOX DOMAIN-CONTAINING PROTEIN"/>
    <property type="match status" value="1"/>
</dbReference>
<dbReference type="InterPro" id="IPR038883">
    <property type="entry name" value="AN11006-like"/>
</dbReference>
<dbReference type="OrthoDB" id="62952at2759"/>
<dbReference type="Proteomes" id="UP000054342">
    <property type="component" value="Unassembled WGS sequence"/>
</dbReference>
<dbReference type="GeneID" id="25323295"/>
<evidence type="ECO:0000313" key="2">
    <source>
        <dbReference type="Proteomes" id="UP000054342"/>
    </source>
</evidence>
<proteinExistence type="predicted"/>
<dbReference type="PANTHER" id="PTHR42085">
    <property type="entry name" value="F-BOX DOMAIN-CONTAINING PROTEIN"/>
    <property type="match status" value="1"/>
</dbReference>
<name>A0A0D2FM69_9EURO</name>
<dbReference type="RefSeq" id="XP_013321823.1">
    <property type="nucleotide sequence ID" value="XM_013466369.1"/>
</dbReference>
<dbReference type="EMBL" id="KN847317">
    <property type="protein sequence ID" value="KIW61239.1"/>
    <property type="molecule type" value="Genomic_DNA"/>
</dbReference>
<gene>
    <name evidence="1" type="ORF">PV05_01387</name>
</gene>